<feature type="transmembrane region" description="Helical" evidence="10">
    <location>
        <begin position="353"/>
        <end position="370"/>
    </location>
</feature>
<sequence>MLFNTPLFILLFLPITLLGYFLLQHTLKKATPAKIFLVLASLFFYGYWKKEYLFLITGSILFNYFLGVLLLKNKNKSILILGISLNLLLIGIFKYTDFVIQNMNRVTSNALPLLNLMLPLAISFFTFQQIAFLVDSYKGNVRHTNFLDYTLFITFFPQLIAGPIVSHSEMTPQFLDANNRKISSVNTARGIFIFSLGLFKKVIIADTFALWANAGFGDVNLDFFSAWQTSLSYTFQLYFDFSGYSDMAIGLALLFNIHLPINFNSPYKALNIQDFWRRWHMTLSRFLSTYVYIPLGGNRQGKYRTYVNLTITFLLGGIWHGAGWTFIIWGLLHGLALVMHRMWRQWNIRMPNIIAWLLTFGFINGAWVFFRANNVREAMTLFKGMLGLNGFGNMQSNIETLIDFILSNSFSINTSLTIPIITIYIFSALLIILKMKNSQEQLIQFTTNYRTLFLASMSFLIAFLALLSDNNVSDFLYFNF</sequence>
<dbReference type="Pfam" id="PF03062">
    <property type="entry name" value="MBOAT"/>
    <property type="match status" value="1"/>
</dbReference>
<dbReference type="InterPro" id="IPR024194">
    <property type="entry name" value="Ac/AlaTfrase_AlgI/DltB"/>
</dbReference>
<evidence type="ECO:0000256" key="7">
    <source>
        <dbReference type="ARBA" id="ARBA00023136"/>
    </source>
</evidence>
<feature type="transmembrane region" description="Helical" evidence="10">
    <location>
        <begin position="116"/>
        <end position="134"/>
    </location>
</feature>
<evidence type="ECO:0000256" key="2">
    <source>
        <dbReference type="ARBA" id="ARBA00010323"/>
    </source>
</evidence>
<feature type="transmembrane region" description="Helical" evidence="10">
    <location>
        <begin position="6"/>
        <end position="23"/>
    </location>
</feature>
<keyword evidence="4 9" id="KW-0808">Transferase</keyword>
<name>A0A968GEE1_9SPIO</name>
<evidence type="ECO:0000313" key="11">
    <source>
        <dbReference type="EMBL" id="NIZ69009.1"/>
    </source>
</evidence>
<feature type="transmembrane region" description="Helical" evidence="10">
    <location>
        <begin position="30"/>
        <end position="48"/>
    </location>
</feature>
<dbReference type="GO" id="GO:0005886">
    <property type="term" value="C:plasma membrane"/>
    <property type="evidence" value="ECO:0007669"/>
    <property type="project" value="UniProtKB-SubCell"/>
</dbReference>
<proteinExistence type="inferred from homology"/>
<evidence type="ECO:0000256" key="9">
    <source>
        <dbReference type="PIRNR" id="PIRNR016636"/>
    </source>
</evidence>
<dbReference type="InterPro" id="IPR051085">
    <property type="entry name" value="MB_O-acyltransferase"/>
</dbReference>
<feature type="transmembrane region" description="Helical" evidence="10">
    <location>
        <begin position="447"/>
        <end position="467"/>
    </location>
</feature>
<dbReference type="PIRSF" id="PIRSF500217">
    <property type="entry name" value="AlgI"/>
    <property type="match status" value="1"/>
</dbReference>
<dbReference type="InterPro" id="IPR028362">
    <property type="entry name" value="AlgI"/>
</dbReference>
<dbReference type="PANTHER" id="PTHR13285">
    <property type="entry name" value="ACYLTRANSFERASE"/>
    <property type="match status" value="1"/>
</dbReference>
<evidence type="ECO:0000256" key="10">
    <source>
        <dbReference type="SAM" id="Phobius"/>
    </source>
</evidence>
<keyword evidence="3 9" id="KW-1003">Cell membrane</keyword>
<protein>
    <submittedName>
        <fullName evidence="11">MBOAT family protein</fullName>
    </submittedName>
</protein>
<comment type="subcellular location">
    <subcellularLocation>
        <location evidence="1">Cell membrane</location>
        <topology evidence="1">Multi-pass membrane protein</topology>
    </subcellularLocation>
</comment>
<feature type="transmembrane region" description="Helical" evidence="10">
    <location>
        <begin position="305"/>
        <end position="332"/>
    </location>
</feature>
<accession>A0A968GEE1</accession>
<comment type="caution">
    <text evidence="11">The sequence shown here is derived from an EMBL/GenBank/DDBJ whole genome shotgun (WGS) entry which is preliminary data.</text>
</comment>
<keyword evidence="7 9" id="KW-0472">Membrane</keyword>
<dbReference type="PIRSF" id="PIRSF016636">
    <property type="entry name" value="AlgI_DltB"/>
    <property type="match status" value="1"/>
</dbReference>
<dbReference type="GO" id="GO:0016746">
    <property type="term" value="F:acyltransferase activity"/>
    <property type="evidence" value="ECO:0007669"/>
    <property type="project" value="UniProtKB-KW"/>
</dbReference>
<reference evidence="11" key="1">
    <citation type="submission" date="2020-03" db="EMBL/GenBank/DDBJ databases">
        <title>Spirochaetal bacteria isolated from arthropods constitute a novel genus Entomospira genus novum within the order Spirochaetales.</title>
        <authorList>
            <person name="Grana-Miraglia L."/>
            <person name="Sikutova S."/>
            <person name="Fingerle V."/>
            <person name="Sing A."/>
            <person name="Castillo-Ramirez S."/>
            <person name="Margos G."/>
            <person name="Rudolf I."/>
        </authorList>
    </citation>
    <scope>NUCLEOTIDE SEQUENCE</scope>
    <source>
        <strain evidence="11">BR149</strain>
    </source>
</reference>
<comment type="similarity">
    <text evidence="2 9">Belongs to the membrane-bound acyltransferase family.</text>
</comment>
<dbReference type="GO" id="GO:0042121">
    <property type="term" value="P:alginic acid biosynthetic process"/>
    <property type="evidence" value="ECO:0007669"/>
    <property type="project" value="InterPro"/>
</dbReference>
<keyword evidence="8 9" id="KW-0012">Acyltransferase</keyword>
<keyword evidence="5 10" id="KW-0812">Transmembrane</keyword>
<evidence type="ECO:0000256" key="4">
    <source>
        <dbReference type="ARBA" id="ARBA00022679"/>
    </source>
</evidence>
<feature type="transmembrane region" description="Helical" evidence="10">
    <location>
        <begin position="241"/>
        <end position="263"/>
    </location>
</feature>
<evidence type="ECO:0000256" key="3">
    <source>
        <dbReference type="ARBA" id="ARBA00022475"/>
    </source>
</evidence>
<evidence type="ECO:0000313" key="12">
    <source>
        <dbReference type="Proteomes" id="UP000778951"/>
    </source>
</evidence>
<feature type="transmembrane region" description="Helical" evidence="10">
    <location>
        <begin position="54"/>
        <end position="71"/>
    </location>
</feature>
<evidence type="ECO:0000256" key="5">
    <source>
        <dbReference type="ARBA" id="ARBA00022692"/>
    </source>
</evidence>
<feature type="transmembrane region" description="Helical" evidence="10">
    <location>
        <begin position="275"/>
        <end position="293"/>
    </location>
</feature>
<dbReference type="EMBL" id="JAATLM010000001">
    <property type="protein sequence ID" value="NIZ69009.1"/>
    <property type="molecule type" value="Genomic_DNA"/>
</dbReference>
<feature type="transmembrane region" description="Helical" evidence="10">
    <location>
        <begin position="416"/>
        <end position="435"/>
    </location>
</feature>
<evidence type="ECO:0000256" key="1">
    <source>
        <dbReference type="ARBA" id="ARBA00004651"/>
    </source>
</evidence>
<dbReference type="AlphaFoldDB" id="A0A968GEE1"/>
<organism evidence="11 12">
    <name type="scientific">Entomospira culicis</name>
    <dbReference type="NCBI Taxonomy" id="2719989"/>
    <lineage>
        <taxon>Bacteria</taxon>
        <taxon>Pseudomonadati</taxon>
        <taxon>Spirochaetota</taxon>
        <taxon>Spirochaetia</taxon>
        <taxon>Spirochaetales</taxon>
        <taxon>Spirochaetaceae</taxon>
        <taxon>Entomospira</taxon>
    </lineage>
</organism>
<feature type="transmembrane region" description="Helical" evidence="10">
    <location>
        <begin position="78"/>
        <end position="96"/>
    </location>
</feature>
<evidence type="ECO:0000256" key="8">
    <source>
        <dbReference type="ARBA" id="ARBA00023315"/>
    </source>
</evidence>
<keyword evidence="12" id="KW-1185">Reference proteome</keyword>
<gene>
    <name evidence="11" type="ORF">HCT48_02100</name>
</gene>
<dbReference type="Proteomes" id="UP000778951">
    <property type="component" value="Unassembled WGS sequence"/>
</dbReference>
<dbReference type="PANTHER" id="PTHR13285:SF23">
    <property type="entry name" value="TEICHOIC ACID D-ALANYLTRANSFERASE"/>
    <property type="match status" value="1"/>
</dbReference>
<evidence type="ECO:0000256" key="6">
    <source>
        <dbReference type="ARBA" id="ARBA00022989"/>
    </source>
</evidence>
<dbReference type="InterPro" id="IPR004299">
    <property type="entry name" value="MBOAT_fam"/>
</dbReference>
<keyword evidence="6 10" id="KW-1133">Transmembrane helix</keyword>